<dbReference type="Proteomes" id="UP000809587">
    <property type="component" value="Unassembled WGS sequence"/>
</dbReference>
<organism evidence="1 2">
    <name type="scientific">Micromonospora humidisoli</name>
    <dbReference type="NCBI Taxonomy" id="2807622"/>
    <lineage>
        <taxon>Bacteria</taxon>
        <taxon>Bacillati</taxon>
        <taxon>Actinomycetota</taxon>
        <taxon>Actinomycetes</taxon>
        <taxon>Micromonosporales</taxon>
        <taxon>Micromonosporaceae</taxon>
        <taxon>Micromonospora</taxon>
    </lineage>
</organism>
<dbReference type="EMBL" id="JAFEUO010000006">
    <property type="protein sequence ID" value="MBM7085335.1"/>
    <property type="molecule type" value="Genomic_DNA"/>
</dbReference>
<keyword evidence="2" id="KW-1185">Reference proteome</keyword>
<name>A0ABS2JFP2_9ACTN</name>
<accession>A0ABS2JFP2</accession>
<proteinExistence type="predicted"/>
<sequence length="350" mass="38925">MLCGASDTDRIKGQFVRIVSDYGAEPWHYQSGRVLHLNMAGASWAGNSRSTVQNADLCVFVIVEKYGSITWETELRTALLAGKPFLVFCLEDTYKAYLTLRKSVADLSTLTNPNEKRLVEIIRELEGDRQFTVIPFSYDLFGEELRRQLATLFGLSLNRLEERNLRSLAARMFGDPARLTSADLAVAATIAIDEVEEKGLRKQAVRALAERRAADEETVLSLLGSTEQGVQRLTLQLLPDLYTPRPAEPDFLEQCVRVANSSDDVGLARRLIPSLLSLDLAGAVQALAELDLSEVGSRRRLATALEQHEADIRRLRLTAEVRALLIRCLGGTDESDWKARCKAFSDRLGS</sequence>
<protein>
    <recommendedName>
        <fullName evidence="3">DUF4062 domain-containing protein</fullName>
    </recommendedName>
</protein>
<reference evidence="1 2" key="1">
    <citation type="submission" date="2021-02" db="EMBL/GenBank/DDBJ databases">
        <authorList>
            <person name="Lee D.-H."/>
        </authorList>
    </citation>
    <scope>NUCLEOTIDE SEQUENCE [LARGE SCALE GENOMIC DNA]</scope>
    <source>
        <strain evidence="1 2">MMS20-R2-29</strain>
    </source>
</reference>
<evidence type="ECO:0008006" key="3">
    <source>
        <dbReference type="Google" id="ProtNLM"/>
    </source>
</evidence>
<dbReference type="RefSeq" id="WP_204960543.1">
    <property type="nucleotide sequence ID" value="NZ_JAFEUO010000006.1"/>
</dbReference>
<evidence type="ECO:0000313" key="2">
    <source>
        <dbReference type="Proteomes" id="UP000809587"/>
    </source>
</evidence>
<comment type="caution">
    <text evidence="1">The sequence shown here is derived from an EMBL/GenBank/DDBJ whole genome shotgun (WGS) entry which is preliminary data.</text>
</comment>
<gene>
    <name evidence="1" type="ORF">JQN84_22690</name>
</gene>
<evidence type="ECO:0000313" key="1">
    <source>
        <dbReference type="EMBL" id="MBM7085335.1"/>
    </source>
</evidence>